<gene>
    <name evidence="7" type="ORF">MVEN_00715900</name>
</gene>
<dbReference type="InterPro" id="IPR008906">
    <property type="entry name" value="HATC_C_dom"/>
</dbReference>
<dbReference type="GO" id="GO:0008270">
    <property type="term" value="F:zinc ion binding"/>
    <property type="evidence" value="ECO:0007669"/>
    <property type="project" value="UniProtKB-KW"/>
</dbReference>
<keyword evidence="8" id="KW-1185">Reference proteome</keyword>
<reference evidence="7" key="1">
    <citation type="submission" date="2020-05" db="EMBL/GenBank/DDBJ databases">
        <title>Mycena genomes resolve the evolution of fungal bioluminescence.</title>
        <authorList>
            <person name="Tsai I.J."/>
        </authorList>
    </citation>
    <scope>NUCLEOTIDE SEQUENCE</scope>
    <source>
        <strain evidence="7">CCC161011</strain>
    </source>
</reference>
<dbReference type="InterPro" id="IPR012337">
    <property type="entry name" value="RNaseH-like_sf"/>
</dbReference>
<keyword evidence="4" id="KW-0862">Zinc</keyword>
<comment type="caution">
    <text evidence="7">The sequence shown here is derived from an EMBL/GenBank/DDBJ whole genome shotgun (WGS) entry which is preliminary data.</text>
</comment>
<dbReference type="SUPFAM" id="SSF53098">
    <property type="entry name" value="Ribonuclease H-like"/>
    <property type="match status" value="1"/>
</dbReference>
<dbReference type="OrthoDB" id="1715602at2759"/>
<dbReference type="AlphaFoldDB" id="A0A8H6YJU3"/>
<evidence type="ECO:0000256" key="3">
    <source>
        <dbReference type="ARBA" id="ARBA00022771"/>
    </source>
</evidence>
<dbReference type="InterPro" id="IPR052035">
    <property type="entry name" value="ZnF_BED_domain_contain"/>
</dbReference>
<dbReference type="PANTHER" id="PTHR46481:SF10">
    <property type="entry name" value="ZINC FINGER BED DOMAIN-CONTAINING PROTEIN 39"/>
    <property type="match status" value="1"/>
</dbReference>
<keyword evidence="2" id="KW-0479">Metal-binding</keyword>
<evidence type="ECO:0000313" key="8">
    <source>
        <dbReference type="Proteomes" id="UP000620124"/>
    </source>
</evidence>
<dbReference type="PANTHER" id="PTHR46481">
    <property type="entry name" value="ZINC FINGER BED DOMAIN-CONTAINING PROTEIN 4"/>
    <property type="match status" value="1"/>
</dbReference>
<dbReference type="GO" id="GO:0005634">
    <property type="term" value="C:nucleus"/>
    <property type="evidence" value="ECO:0007669"/>
    <property type="project" value="UniProtKB-SubCell"/>
</dbReference>
<evidence type="ECO:0000256" key="4">
    <source>
        <dbReference type="ARBA" id="ARBA00022833"/>
    </source>
</evidence>
<comment type="subcellular location">
    <subcellularLocation>
        <location evidence="1">Nucleus</location>
    </subcellularLocation>
</comment>
<keyword evidence="5" id="KW-0539">Nucleus</keyword>
<evidence type="ECO:0000259" key="6">
    <source>
        <dbReference type="Pfam" id="PF05699"/>
    </source>
</evidence>
<dbReference type="GO" id="GO:0046983">
    <property type="term" value="F:protein dimerization activity"/>
    <property type="evidence" value="ECO:0007669"/>
    <property type="project" value="InterPro"/>
</dbReference>
<feature type="domain" description="HAT C-terminal dimerisation" evidence="6">
    <location>
        <begin position="183"/>
        <end position="261"/>
    </location>
</feature>
<name>A0A8H6YJU3_9AGAR</name>
<sequence length="297" mass="34356">MRYPRFLTIKHSPQLFQCRATTRPWLAFRHCLTTVPVATLFFSSDSMSTIANVVSTMDVIDNILESRGERELQLAVVHAVSLGRNTLQWYYVKTGLSDVYALALILHPSSKLEYFRANDFDAAWISAVEIKLRREFNVYRQRLAIKEVEPTPATTVAPQLDDNIINFSTFQNLSTVDEETRDEVSDYLAAPRVRTEDPMNWWWNHRREYPVLSQVALDYLSVPSTSVAVERVFSHGRRLLEFTRNRMSGASFRRQLCLGSWGRNNLIRIQDLIAACTPKKRKHVELEEEDDIIEISD</sequence>
<evidence type="ECO:0000256" key="2">
    <source>
        <dbReference type="ARBA" id="ARBA00022723"/>
    </source>
</evidence>
<accession>A0A8H6YJU3</accession>
<dbReference type="EMBL" id="JACAZI010000005">
    <property type="protein sequence ID" value="KAF7359902.1"/>
    <property type="molecule type" value="Genomic_DNA"/>
</dbReference>
<dbReference type="Pfam" id="PF05699">
    <property type="entry name" value="Dimer_Tnp_hAT"/>
    <property type="match status" value="1"/>
</dbReference>
<dbReference type="Proteomes" id="UP000620124">
    <property type="component" value="Unassembled WGS sequence"/>
</dbReference>
<keyword evidence="3" id="KW-0863">Zinc-finger</keyword>
<organism evidence="7 8">
    <name type="scientific">Mycena venus</name>
    <dbReference type="NCBI Taxonomy" id="2733690"/>
    <lineage>
        <taxon>Eukaryota</taxon>
        <taxon>Fungi</taxon>
        <taxon>Dikarya</taxon>
        <taxon>Basidiomycota</taxon>
        <taxon>Agaricomycotina</taxon>
        <taxon>Agaricomycetes</taxon>
        <taxon>Agaricomycetidae</taxon>
        <taxon>Agaricales</taxon>
        <taxon>Marasmiineae</taxon>
        <taxon>Mycenaceae</taxon>
        <taxon>Mycena</taxon>
    </lineage>
</organism>
<proteinExistence type="predicted"/>
<evidence type="ECO:0000313" key="7">
    <source>
        <dbReference type="EMBL" id="KAF7359902.1"/>
    </source>
</evidence>
<evidence type="ECO:0000256" key="5">
    <source>
        <dbReference type="ARBA" id="ARBA00023242"/>
    </source>
</evidence>
<protein>
    <submittedName>
        <fullName evidence="7">Putative AC9 transposase</fullName>
    </submittedName>
</protein>
<evidence type="ECO:0000256" key="1">
    <source>
        <dbReference type="ARBA" id="ARBA00004123"/>
    </source>
</evidence>